<accession>A0A0E9UMG8</accession>
<sequence length="19" mass="2246">MVLYKQGFPIPNHVKNMQT</sequence>
<reference evidence="1" key="2">
    <citation type="journal article" date="2015" name="Fish Shellfish Immunol.">
        <title>Early steps in the European eel (Anguilla anguilla)-Vibrio vulnificus interaction in the gills: Role of the RtxA13 toxin.</title>
        <authorList>
            <person name="Callol A."/>
            <person name="Pajuelo D."/>
            <person name="Ebbesson L."/>
            <person name="Teles M."/>
            <person name="MacKenzie S."/>
            <person name="Amaro C."/>
        </authorList>
    </citation>
    <scope>NUCLEOTIDE SEQUENCE</scope>
</reference>
<evidence type="ECO:0000313" key="1">
    <source>
        <dbReference type="EMBL" id="JAH66163.1"/>
    </source>
</evidence>
<name>A0A0E9UMG8_ANGAN</name>
<proteinExistence type="predicted"/>
<reference evidence="1" key="1">
    <citation type="submission" date="2014-11" db="EMBL/GenBank/DDBJ databases">
        <authorList>
            <person name="Amaro Gonzalez C."/>
        </authorList>
    </citation>
    <scope>NUCLEOTIDE SEQUENCE</scope>
</reference>
<protein>
    <submittedName>
        <fullName evidence="1">Uncharacterized protein</fullName>
    </submittedName>
</protein>
<organism evidence="1">
    <name type="scientific">Anguilla anguilla</name>
    <name type="common">European freshwater eel</name>
    <name type="synonym">Muraena anguilla</name>
    <dbReference type="NCBI Taxonomy" id="7936"/>
    <lineage>
        <taxon>Eukaryota</taxon>
        <taxon>Metazoa</taxon>
        <taxon>Chordata</taxon>
        <taxon>Craniata</taxon>
        <taxon>Vertebrata</taxon>
        <taxon>Euteleostomi</taxon>
        <taxon>Actinopterygii</taxon>
        <taxon>Neopterygii</taxon>
        <taxon>Teleostei</taxon>
        <taxon>Anguilliformes</taxon>
        <taxon>Anguillidae</taxon>
        <taxon>Anguilla</taxon>
    </lineage>
</organism>
<dbReference type="AlphaFoldDB" id="A0A0E9UMG8"/>
<dbReference type="EMBL" id="GBXM01042414">
    <property type="protein sequence ID" value="JAH66163.1"/>
    <property type="molecule type" value="Transcribed_RNA"/>
</dbReference>